<dbReference type="InterPro" id="IPR036388">
    <property type="entry name" value="WH-like_DNA-bd_sf"/>
</dbReference>
<dbReference type="InterPro" id="IPR013249">
    <property type="entry name" value="RNA_pol_sigma70_r4_t2"/>
</dbReference>
<keyword evidence="2" id="KW-0805">Transcription regulation</keyword>
<dbReference type="InterPro" id="IPR007627">
    <property type="entry name" value="RNA_pol_sigma70_r2"/>
</dbReference>
<evidence type="ECO:0000256" key="3">
    <source>
        <dbReference type="ARBA" id="ARBA00023082"/>
    </source>
</evidence>
<keyword evidence="3" id="KW-0731">Sigma factor</keyword>
<dbReference type="Proteomes" id="UP000602076">
    <property type="component" value="Unassembled WGS sequence"/>
</dbReference>
<feature type="domain" description="RNA polymerase sigma factor 70 region 4 type 2" evidence="6">
    <location>
        <begin position="108"/>
        <end position="158"/>
    </location>
</feature>
<feature type="domain" description="RNA polymerase sigma-70 region 2" evidence="5">
    <location>
        <begin position="18"/>
        <end position="75"/>
    </location>
</feature>
<keyword evidence="8" id="KW-1185">Reference proteome</keyword>
<evidence type="ECO:0000313" key="8">
    <source>
        <dbReference type="Proteomes" id="UP000602076"/>
    </source>
</evidence>
<dbReference type="AlphaFoldDB" id="A0A927CU72"/>
<dbReference type="Pfam" id="PF08281">
    <property type="entry name" value="Sigma70_r4_2"/>
    <property type="match status" value="1"/>
</dbReference>
<evidence type="ECO:0000256" key="4">
    <source>
        <dbReference type="ARBA" id="ARBA00023163"/>
    </source>
</evidence>
<dbReference type="InterPro" id="IPR013325">
    <property type="entry name" value="RNA_pol_sigma_r2"/>
</dbReference>
<dbReference type="InterPro" id="IPR014284">
    <property type="entry name" value="RNA_pol_sigma-70_dom"/>
</dbReference>
<dbReference type="Pfam" id="PF04542">
    <property type="entry name" value="Sigma70_r2"/>
    <property type="match status" value="1"/>
</dbReference>
<name>A0A927CU72_9BACI</name>
<dbReference type="Gene3D" id="1.10.1740.10">
    <property type="match status" value="1"/>
</dbReference>
<evidence type="ECO:0000259" key="6">
    <source>
        <dbReference type="Pfam" id="PF08281"/>
    </source>
</evidence>
<dbReference type="Gene3D" id="1.10.10.10">
    <property type="entry name" value="Winged helix-like DNA-binding domain superfamily/Winged helix DNA-binding domain"/>
    <property type="match status" value="1"/>
</dbReference>
<protein>
    <submittedName>
        <fullName evidence="7">RNA polymerase sigma factor</fullName>
    </submittedName>
</protein>
<evidence type="ECO:0000256" key="2">
    <source>
        <dbReference type="ARBA" id="ARBA00023015"/>
    </source>
</evidence>
<keyword evidence="4" id="KW-0804">Transcription</keyword>
<dbReference type="NCBIfam" id="TIGR02937">
    <property type="entry name" value="sigma70-ECF"/>
    <property type="match status" value="1"/>
</dbReference>
<sequence>MKIETIEDLYQQKVLIIFKHLVSIGCSKEDAEDIVQNTFYKAIENMIHLEVTNISAWLFKVSIHQFYDLCRRSQRFPKVNIDDDAFISFFIQEETGEDFVLLKELHGDVHNLLDELKPSYKNLLVLKYDLGLSYEEISVMLDMKVETIRTTLYRARKEFKQKWREKNERRS</sequence>
<dbReference type="PANTHER" id="PTHR43133:SF51">
    <property type="entry name" value="RNA POLYMERASE SIGMA FACTOR"/>
    <property type="match status" value="1"/>
</dbReference>
<dbReference type="CDD" id="cd06171">
    <property type="entry name" value="Sigma70_r4"/>
    <property type="match status" value="1"/>
</dbReference>
<reference evidence="7" key="1">
    <citation type="submission" date="2020-09" db="EMBL/GenBank/DDBJ databases">
        <title>Bacillus faecalis sp. nov., a moderately halophilic bacterium isolated from cow faeces.</title>
        <authorList>
            <person name="Jiang L."/>
            <person name="Lee J."/>
        </authorList>
    </citation>
    <scope>NUCLEOTIDE SEQUENCE</scope>
    <source>
        <strain evidence="7">AGMB 02131</strain>
    </source>
</reference>
<evidence type="ECO:0000313" key="7">
    <source>
        <dbReference type="EMBL" id="MBD3107536.1"/>
    </source>
</evidence>
<dbReference type="PANTHER" id="PTHR43133">
    <property type="entry name" value="RNA POLYMERASE ECF-TYPE SIGMA FACTO"/>
    <property type="match status" value="1"/>
</dbReference>
<dbReference type="GO" id="GO:0016987">
    <property type="term" value="F:sigma factor activity"/>
    <property type="evidence" value="ECO:0007669"/>
    <property type="project" value="UniProtKB-KW"/>
</dbReference>
<dbReference type="InterPro" id="IPR013324">
    <property type="entry name" value="RNA_pol_sigma_r3/r4-like"/>
</dbReference>
<dbReference type="GO" id="GO:0003677">
    <property type="term" value="F:DNA binding"/>
    <property type="evidence" value="ECO:0007669"/>
    <property type="project" value="InterPro"/>
</dbReference>
<proteinExistence type="inferred from homology"/>
<comment type="caution">
    <text evidence="7">The sequence shown here is derived from an EMBL/GenBank/DDBJ whole genome shotgun (WGS) entry which is preliminary data.</text>
</comment>
<gene>
    <name evidence="7" type="ORF">IEO70_04085</name>
</gene>
<accession>A0A927CU72</accession>
<comment type="similarity">
    <text evidence="1">Belongs to the sigma-70 factor family. ECF subfamily.</text>
</comment>
<dbReference type="GO" id="GO:0006352">
    <property type="term" value="P:DNA-templated transcription initiation"/>
    <property type="evidence" value="ECO:0007669"/>
    <property type="project" value="InterPro"/>
</dbReference>
<dbReference type="SUPFAM" id="SSF88659">
    <property type="entry name" value="Sigma3 and sigma4 domains of RNA polymerase sigma factors"/>
    <property type="match status" value="1"/>
</dbReference>
<dbReference type="EMBL" id="JACXSI010000007">
    <property type="protein sequence ID" value="MBD3107536.1"/>
    <property type="molecule type" value="Genomic_DNA"/>
</dbReference>
<dbReference type="RefSeq" id="WP_190997081.1">
    <property type="nucleotide sequence ID" value="NZ_JACXSI010000007.1"/>
</dbReference>
<dbReference type="InterPro" id="IPR039425">
    <property type="entry name" value="RNA_pol_sigma-70-like"/>
</dbReference>
<dbReference type="SUPFAM" id="SSF88946">
    <property type="entry name" value="Sigma2 domain of RNA polymerase sigma factors"/>
    <property type="match status" value="1"/>
</dbReference>
<evidence type="ECO:0000259" key="5">
    <source>
        <dbReference type="Pfam" id="PF04542"/>
    </source>
</evidence>
<evidence type="ECO:0000256" key="1">
    <source>
        <dbReference type="ARBA" id="ARBA00010641"/>
    </source>
</evidence>
<organism evidence="7 8">
    <name type="scientific">Peribacillus faecalis</name>
    <dbReference type="NCBI Taxonomy" id="2772559"/>
    <lineage>
        <taxon>Bacteria</taxon>
        <taxon>Bacillati</taxon>
        <taxon>Bacillota</taxon>
        <taxon>Bacilli</taxon>
        <taxon>Bacillales</taxon>
        <taxon>Bacillaceae</taxon>
        <taxon>Peribacillus</taxon>
    </lineage>
</organism>